<dbReference type="EMBL" id="CM046392">
    <property type="protein sequence ID" value="KAI8555644.1"/>
    <property type="molecule type" value="Genomic_DNA"/>
</dbReference>
<accession>A0ACC0NRQ9</accession>
<keyword evidence="2" id="KW-1185">Reference proteome</keyword>
<comment type="caution">
    <text evidence="1">The sequence shown here is derived from an EMBL/GenBank/DDBJ whole genome shotgun (WGS) entry which is preliminary data.</text>
</comment>
<protein>
    <submittedName>
        <fullName evidence="1">Uncharacterized protein</fullName>
    </submittedName>
</protein>
<dbReference type="Proteomes" id="UP001062846">
    <property type="component" value="Chromosome 5"/>
</dbReference>
<sequence>MLRTPWNRPEGHWTWTAVNAVVTPVAVETLLLKRKPMVLTEEVVEATDGLDLDTKGGGDFCRESVNRNRIDDIACSHQNVQDPFLVISKTVESGTPIHICKTEVLQNDLNSTWKPIYLNVQQMGSKYFLLSYNFVVDRLEEMKKVLGNTAASVGLELSDAYLP</sequence>
<name>A0ACC0NRQ9_RHOML</name>
<organism evidence="1 2">
    <name type="scientific">Rhododendron molle</name>
    <name type="common">Chinese azalea</name>
    <name type="synonym">Azalea mollis</name>
    <dbReference type="NCBI Taxonomy" id="49168"/>
    <lineage>
        <taxon>Eukaryota</taxon>
        <taxon>Viridiplantae</taxon>
        <taxon>Streptophyta</taxon>
        <taxon>Embryophyta</taxon>
        <taxon>Tracheophyta</taxon>
        <taxon>Spermatophyta</taxon>
        <taxon>Magnoliopsida</taxon>
        <taxon>eudicotyledons</taxon>
        <taxon>Gunneridae</taxon>
        <taxon>Pentapetalae</taxon>
        <taxon>asterids</taxon>
        <taxon>Ericales</taxon>
        <taxon>Ericaceae</taxon>
        <taxon>Ericoideae</taxon>
        <taxon>Rhodoreae</taxon>
        <taxon>Rhododendron</taxon>
    </lineage>
</organism>
<evidence type="ECO:0000313" key="1">
    <source>
        <dbReference type="EMBL" id="KAI8555644.1"/>
    </source>
</evidence>
<proteinExistence type="predicted"/>
<evidence type="ECO:0000313" key="2">
    <source>
        <dbReference type="Proteomes" id="UP001062846"/>
    </source>
</evidence>
<reference evidence="1" key="1">
    <citation type="submission" date="2022-02" db="EMBL/GenBank/DDBJ databases">
        <title>Plant Genome Project.</title>
        <authorList>
            <person name="Zhang R.-G."/>
        </authorList>
    </citation>
    <scope>NUCLEOTIDE SEQUENCE</scope>
    <source>
        <strain evidence="1">AT1</strain>
    </source>
</reference>
<gene>
    <name evidence="1" type="ORF">RHMOL_Rhmol05G0189200</name>
</gene>